<feature type="coiled-coil region" evidence="1">
    <location>
        <begin position="133"/>
        <end position="165"/>
    </location>
</feature>
<gene>
    <name evidence="2" type="ORF">LY89DRAFT_729993</name>
</gene>
<organism evidence="2 3">
    <name type="scientific">Mollisia scopiformis</name>
    <name type="common">Conifer needle endophyte fungus</name>
    <name type="synonym">Phialocephala scopiformis</name>
    <dbReference type="NCBI Taxonomy" id="149040"/>
    <lineage>
        <taxon>Eukaryota</taxon>
        <taxon>Fungi</taxon>
        <taxon>Dikarya</taxon>
        <taxon>Ascomycota</taxon>
        <taxon>Pezizomycotina</taxon>
        <taxon>Leotiomycetes</taxon>
        <taxon>Helotiales</taxon>
        <taxon>Mollisiaceae</taxon>
        <taxon>Mollisia</taxon>
    </lineage>
</organism>
<dbReference type="RefSeq" id="XP_018075556.1">
    <property type="nucleotide sequence ID" value="XM_018219425.1"/>
</dbReference>
<accession>A0A194XM35</accession>
<keyword evidence="1" id="KW-0175">Coiled coil</keyword>
<dbReference type="GeneID" id="28829151"/>
<dbReference type="AlphaFoldDB" id="A0A194XM35"/>
<evidence type="ECO:0000313" key="3">
    <source>
        <dbReference type="Proteomes" id="UP000070700"/>
    </source>
</evidence>
<sequence length="242" mass="27868">MDTKASQSKKCSRNFYHFSCGHRGLRQELPSYTHSSTCGKWDPDHTCENIMLGLNVAKVEMECKHCAPEPPAVAEPAATAATVKSITTAAGIERLKEIRANYENNEILRKVRHQELEKQEKAEFEKCAERKEIETLRQLRRQEREKKEKAKEEALAEEIEKLKAKTVRQKAYIAACKASLAEREASLAEFQRKYKAEANGLEKEAEAEARRVEDLRLEEQKLATEMVEMEMEDQELKDWVLL</sequence>
<proteinExistence type="predicted"/>
<evidence type="ECO:0000313" key="2">
    <source>
        <dbReference type="EMBL" id="KUJ21201.1"/>
    </source>
</evidence>
<dbReference type="EMBL" id="KQ947408">
    <property type="protein sequence ID" value="KUJ21201.1"/>
    <property type="molecule type" value="Genomic_DNA"/>
</dbReference>
<feature type="coiled-coil region" evidence="1">
    <location>
        <begin position="191"/>
        <end position="232"/>
    </location>
</feature>
<protein>
    <submittedName>
        <fullName evidence="2">Uncharacterized protein</fullName>
    </submittedName>
</protein>
<name>A0A194XM35_MOLSC</name>
<dbReference type="Proteomes" id="UP000070700">
    <property type="component" value="Unassembled WGS sequence"/>
</dbReference>
<reference evidence="2 3" key="1">
    <citation type="submission" date="2015-10" db="EMBL/GenBank/DDBJ databases">
        <title>Full genome of DAOMC 229536 Phialocephala scopiformis, a fungal endophyte of spruce producing the potent anti-insectan compound rugulosin.</title>
        <authorList>
            <consortium name="DOE Joint Genome Institute"/>
            <person name="Walker A.K."/>
            <person name="Frasz S.L."/>
            <person name="Seifert K.A."/>
            <person name="Miller J.D."/>
            <person name="Mondo S.J."/>
            <person name="Labutti K."/>
            <person name="Lipzen A."/>
            <person name="Dockter R."/>
            <person name="Kennedy M."/>
            <person name="Grigoriev I.V."/>
            <person name="Spatafora J.W."/>
        </authorList>
    </citation>
    <scope>NUCLEOTIDE SEQUENCE [LARGE SCALE GENOMIC DNA]</scope>
    <source>
        <strain evidence="2 3">CBS 120377</strain>
    </source>
</reference>
<keyword evidence="3" id="KW-1185">Reference proteome</keyword>
<evidence type="ECO:0000256" key="1">
    <source>
        <dbReference type="SAM" id="Coils"/>
    </source>
</evidence>
<dbReference type="InParanoid" id="A0A194XM35"/>
<dbReference type="KEGG" id="psco:LY89DRAFT_729993"/>